<name>A0A1F7VCQ3_9BACT</name>
<accession>A0A1F7VCQ3</accession>
<evidence type="ECO:0000313" key="1">
    <source>
        <dbReference type="EMBL" id="OGL88330.1"/>
    </source>
</evidence>
<dbReference type="EMBL" id="MGER01000037">
    <property type="protein sequence ID" value="OGL88330.1"/>
    <property type="molecule type" value="Genomic_DNA"/>
</dbReference>
<protein>
    <submittedName>
        <fullName evidence="1">Uncharacterized protein</fullName>
    </submittedName>
</protein>
<evidence type="ECO:0000313" key="2">
    <source>
        <dbReference type="Proteomes" id="UP000178264"/>
    </source>
</evidence>
<comment type="caution">
    <text evidence="1">The sequence shown here is derived from an EMBL/GenBank/DDBJ whole genome shotgun (WGS) entry which is preliminary data.</text>
</comment>
<dbReference type="Proteomes" id="UP000178264">
    <property type="component" value="Unassembled WGS sequence"/>
</dbReference>
<organism evidence="1 2">
    <name type="scientific">Candidatus Uhrbacteria bacterium RIFCSPLOWO2_02_FULL_49_11</name>
    <dbReference type="NCBI Taxonomy" id="1802409"/>
    <lineage>
        <taxon>Bacteria</taxon>
        <taxon>Candidatus Uhriibacteriota</taxon>
    </lineage>
</organism>
<sequence>MVGDELFVIWLYPAAVAAFHSSRNSLTLFAQTVPACAGRLAAKRGNPRLLMRLKGIIYICE</sequence>
<dbReference type="AlphaFoldDB" id="A0A1F7VCQ3"/>
<gene>
    <name evidence="1" type="ORF">A3I42_01335</name>
</gene>
<proteinExistence type="predicted"/>
<reference evidence="1 2" key="1">
    <citation type="journal article" date="2016" name="Nat. Commun.">
        <title>Thousands of microbial genomes shed light on interconnected biogeochemical processes in an aquifer system.</title>
        <authorList>
            <person name="Anantharaman K."/>
            <person name="Brown C.T."/>
            <person name="Hug L.A."/>
            <person name="Sharon I."/>
            <person name="Castelle C.J."/>
            <person name="Probst A.J."/>
            <person name="Thomas B.C."/>
            <person name="Singh A."/>
            <person name="Wilkins M.J."/>
            <person name="Karaoz U."/>
            <person name="Brodie E.L."/>
            <person name="Williams K.H."/>
            <person name="Hubbard S.S."/>
            <person name="Banfield J.F."/>
        </authorList>
    </citation>
    <scope>NUCLEOTIDE SEQUENCE [LARGE SCALE GENOMIC DNA]</scope>
</reference>